<dbReference type="GeneID" id="54300696"/>
<dbReference type="Proteomes" id="UP000799438">
    <property type="component" value="Unassembled WGS sequence"/>
</dbReference>
<accession>A0A6A6BC53</accession>
<sequence>MSTAVEQTPEEWIAAYLTAISIILAKIRTLSDMIAMIQNEWSEKEQAVLFGMDSEGRFLCNSDEVLIIHGMALEFSSALVEHSEQVTQIFDHVEGMVHRLTDSIKFLSTHAEGERQDERIKWIECVERDSRVIGYLLSEVDKLSEAAIRHDEQFNHRLDRIINRTGLPASL</sequence>
<evidence type="ECO:0000313" key="1">
    <source>
        <dbReference type="EMBL" id="KAF2141789.1"/>
    </source>
</evidence>
<protein>
    <recommendedName>
        <fullName evidence="3">Fungal N-terminal domain-containing protein</fullName>
    </recommendedName>
</protein>
<name>A0A6A6BC53_9PEZI</name>
<proteinExistence type="predicted"/>
<organism evidence="1 2">
    <name type="scientific">Aplosporella prunicola CBS 121167</name>
    <dbReference type="NCBI Taxonomy" id="1176127"/>
    <lineage>
        <taxon>Eukaryota</taxon>
        <taxon>Fungi</taxon>
        <taxon>Dikarya</taxon>
        <taxon>Ascomycota</taxon>
        <taxon>Pezizomycotina</taxon>
        <taxon>Dothideomycetes</taxon>
        <taxon>Dothideomycetes incertae sedis</taxon>
        <taxon>Botryosphaeriales</taxon>
        <taxon>Aplosporellaceae</taxon>
        <taxon>Aplosporella</taxon>
    </lineage>
</organism>
<dbReference type="AlphaFoldDB" id="A0A6A6BC53"/>
<dbReference type="RefSeq" id="XP_033397501.1">
    <property type="nucleotide sequence ID" value="XM_033543199.1"/>
</dbReference>
<evidence type="ECO:0000313" key="2">
    <source>
        <dbReference type="Proteomes" id="UP000799438"/>
    </source>
</evidence>
<evidence type="ECO:0008006" key="3">
    <source>
        <dbReference type="Google" id="ProtNLM"/>
    </source>
</evidence>
<reference evidence="1" key="1">
    <citation type="journal article" date="2020" name="Stud. Mycol.">
        <title>101 Dothideomycetes genomes: a test case for predicting lifestyles and emergence of pathogens.</title>
        <authorList>
            <person name="Haridas S."/>
            <person name="Albert R."/>
            <person name="Binder M."/>
            <person name="Bloem J."/>
            <person name="Labutti K."/>
            <person name="Salamov A."/>
            <person name="Andreopoulos B."/>
            <person name="Baker S."/>
            <person name="Barry K."/>
            <person name="Bills G."/>
            <person name="Bluhm B."/>
            <person name="Cannon C."/>
            <person name="Castanera R."/>
            <person name="Culley D."/>
            <person name="Daum C."/>
            <person name="Ezra D."/>
            <person name="Gonzalez J."/>
            <person name="Henrissat B."/>
            <person name="Kuo A."/>
            <person name="Liang C."/>
            <person name="Lipzen A."/>
            <person name="Lutzoni F."/>
            <person name="Magnuson J."/>
            <person name="Mondo S."/>
            <person name="Nolan M."/>
            <person name="Ohm R."/>
            <person name="Pangilinan J."/>
            <person name="Park H.-J."/>
            <person name="Ramirez L."/>
            <person name="Alfaro M."/>
            <person name="Sun H."/>
            <person name="Tritt A."/>
            <person name="Yoshinaga Y."/>
            <person name="Zwiers L.-H."/>
            <person name="Turgeon B."/>
            <person name="Goodwin S."/>
            <person name="Spatafora J."/>
            <person name="Crous P."/>
            <person name="Grigoriev I."/>
        </authorList>
    </citation>
    <scope>NUCLEOTIDE SEQUENCE</scope>
    <source>
        <strain evidence="1">CBS 121167</strain>
    </source>
</reference>
<dbReference type="EMBL" id="ML995486">
    <property type="protein sequence ID" value="KAF2141789.1"/>
    <property type="molecule type" value="Genomic_DNA"/>
</dbReference>
<keyword evidence="2" id="KW-1185">Reference proteome</keyword>
<gene>
    <name evidence="1" type="ORF">K452DRAFT_308849</name>
</gene>